<dbReference type="InterPro" id="IPR000836">
    <property type="entry name" value="PRTase_dom"/>
</dbReference>
<dbReference type="EMBL" id="AUVB01000028">
    <property type="protein sequence ID" value="KGE04337.1"/>
    <property type="molecule type" value="Genomic_DNA"/>
</dbReference>
<dbReference type="HOGENOM" id="CLU_080904_1_2_6"/>
<accession>A0A095VSA7</accession>
<dbReference type="PANTHER" id="PTHR43363:SF1">
    <property type="entry name" value="HYPOXANTHINE-GUANINE PHOSPHORIBOSYLTRANSFERASE"/>
    <property type="match status" value="1"/>
</dbReference>
<dbReference type="RefSeq" id="WP_236629786.1">
    <property type="nucleotide sequence ID" value="NZ_KN234752.1"/>
</dbReference>
<dbReference type="Gene3D" id="3.40.50.2020">
    <property type="match status" value="1"/>
</dbReference>
<sequence>MEEQVMDDKVYISANDLLVDSFRLAQKIYDSDFRPDFIIGVWRGGAPVGIAIQEYLEYVGIHTDHIAIRTSSYYGINKQDKTVRVHGLDYIIDNVNAEHRVLLVDDVFDSGRSIRAIFDKLRARARRNMPETMRVATPWYKPARNVTDITPDYYVHETDAWLVFPHELVGLTPEEILANKGDLASTISPGLHQP</sequence>
<evidence type="ECO:0000256" key="2">
    <source>
        <dbReference type="ARBA" id="ARBA00022679"/>
    </source>
</evidence>
<dbReference type="Pfam" id="PF00156">
    <property type="entry name" value="Pribosyltran"/>
    <property type="match status" value="1"/>
</dbReference>
<comment type="caution">
    <text evidence="4">The sequence shown here is derived from an EMBL/GenBank/DDBJ whole genome shotgun (WGS) entry which is preliminary data.</text>
</comment>
<evidence type="ECO:0000259" key="3">
    <source>
        <dbReference type="Pfam" id="PF00156"/>
    </source>
</evidence>
<dbReference type="PANTHER" id="PTHR43363">
    <property type="entry name" value="HYPOXANTHINE PHOSPHORIBOSYLTRANSFERASE"/>
    <property type="match status" value="1"/>
</dbReference>
<dbReference type="SUPFAM" id="SSF53271">
    <property type="entry name" value="PRTase-like"/>
    <property type="match status" value="1"/>
</dbReference>
<dbReference type="STRING" id="1265313.HRUBRA_01023"/>
<protein>
    <submittedName>
        <fullName evidence="4">Hypoxanthine-guanine phosphoribosyltransferase</fullName>
        <ecNumber evidence="4">2.4.2.8</ecNumber>
    </submittedName>
</protein>
<evidence type="ECO:0000313" key="5">
    <source>
        <dbReference type="Proteomes" id="UP000029640"/>
    </source>
</evidence>
<proteinExistence type="predicted"/>
<dbReference type="eggNOG" id="COG2236">
    <property type="taxonomic scope" value="Bacteria"/>
</dbReference>
<dbReference type="CDD" id="cd06223">
    <property type="entry name" value="PRTases_typeI"/>
    <property type="match status" value="1"/>
</dbReference>
<dbReference type="Proteomes" id="UP000029640">
    <property type="component" value="Unassembled WGS sequence"/>
</dbReference>
<reference evidence="4 5" key="1">
    <citation type="journal article" date="2014" name="Genome Announc.">
        <title>Genome Sequence of Gammaproteobacterial Pseudohaliea rubra Type Strain DSM 19751, Isolated from Coastal Seawater of the Mediterranean Sea.</title>
        <authorList>
            <person name="Spring S."/>
            <person name="Fiebig A."/>
            <person name="Riedel T."/>
            <person name="Goker M."/>
            <person name="Klenk H.P."/>
        </authorList>
    </citation>
    <scope>NUCLEOTIDE SEQUENCE [LARGE SCALE GENOMIC DNA]</scope>
    <source>
        <strain evidence="4 5">DSM 19751</strain>
    </source>
</reference>
<keyword evidence="1 4" id="KW-0328">Glycosyltransferase</keyword>
<keyword evidence="2 4" id="KW-0808">Transferase</keyword>
<dbReference type="InterPro" id="IPR029057">
    <property type="entry name" value="PRTase-like"/>
</dbReference>
<evidence type="ECO:0000313" key="4">
    <source>
        <dbReference type="EMBL" id="KGE04337.1"/>
    </source>
</evidence>
<dbReference type="GO" id="GO:0016757">
    <property type="term" value="F:glycosyltransferase activity"/>
    <property type="evidence" value="ECO:0007669"/>
    <property type="project" value="UniProtKB-KW"/>
</dbReference>
<organism evidence="4 5">
    <name type="scientific">Pseudohaliea rubra DSM 19751</name>
    <dbReference type="NCBI Taxonomy" id="1265313"/>
    <lineage>
        <taxon>Bacteria</taxon>
        <taxon>Pseudomonadati</taxon>
        <taxon>Pseudomonadota</taxon>
        <taxon>Gammaproteobacteria</taxon>
        <taxon>Cellvibrionales</taxon>
        <taxon>Halieaceae</taxon>
        <taxon>Pseudohaliea</taxon>
    </lineage>
</organism>
<dbReference type="PATRIC" id="fig|1265313.6.peg.1008"/>
<dbReference type="AlphaFoldDB" id="A0A095VSA7"/>
<keyword evidence="5" id="KW-1185">Reference proteome</keyword>
<gene>
    <name evidence="4" type="ORF">HRUBRA_01023</name>
</gene>
<name>A0A095VSA7_9GAMM</name>
<dbReference type="EC" id="2.4.2.8" evidence="4"/>
<evidence type="ECO:0000256" key="1">
    <source>
        <dbReference type="ARBA" id="ARBA00022676"/>
    </source>
</evidence>
<feature type="domain" description="Phosphoribosyltransferase" evidence="3">
    <location>
        <begin position="23"/>
        <end position="160"/>
    </location>
</feature>